<feature type="domain" description="DNA replication/recombination mediator RecO N-terminal" evidence="5">
    <location>
        <begin position="1"/>
        <end position="81"/>
    </location>
</feature>
<dbReference type="SUPFAM" id="SSF57863">
    <property type="entry name" value="ArfGap/RecO-like zinc finger"/>
    <property type="match status" value="1"/>
</dbReference>
<dbReference type="InterPro" id="IPR003717">
    <property type="entry name" value="RecO"/>
</dbReference>
<reference evidence="6 7" key="1">
    <citation type="submission" date="2014-08" db="EMBL/GenBank/DDBJ databases">
        <title>Porphyromonas gingivicanis strain:COT-022_OH1391 Genome sequencing.</title>
        <authorList>
            <person name="Wallis C."/>
            <person name="Deusch O."/>
            <person name="O'Flynn C."/>
            <person name="Davis I."/>
            <person name="Jospin G."/>
            <person name="Darling A.E."/>
            <person name="Coil D.A."/>
            <person name="Alexiev A."/>
            <person name="Horsfall A."/>
            <person name="Kirkwood N."/>
            <person name="Harris S."/>
            <person name="Eisen J.A."/>
        </authorList>
    </citation>
    <scope>NUCLEOTIDE SEQUENCE [LARGE SCALE GENOMIC DNA]</scope>
    <source>
        <strain evidence="7">COT-022 OH1391</strain>
    </source>
</reference>
<dbReference type="Pfam" id="PF11967">
    <property type="entry name" value="RecO_N"/>
    <property type="match status" value="1"/>
</dbReference>
<dbReference type="EMBL" id="JQZW01000008">
    <property type="protein sequence ID" value="KGN98256.1"/>
    <property type="molecule type" value="Genomic_DNA"/>
</dbReference>
<sequence>MLFSTRAIVLSKHAYNDRFCIAHLFTETMGMVSYRIPLASAGRKGKTQHLRRLIAPLSELQLIVDHREGRGLQEIKEAEYATIRLNLLSHPTKLSIVQFLSEVLTHILRDIPSEEPLFTYITRSLDVLEESSSGIANFHLAFLYQLLHFVGIAPSDYSYSRQSKVWFDLAEARFVEKAPLSPCIPPDEVRFLSIFMRISYDNMKAYRFSVTERRRILNYLLTYYSLHFAHIGQLSSPDVLALL</sequence>
<dbReference type="AlphaFoldDB" id="A0A0A2G4T4"/>
<dbReference type="STRING" id="266762.HQ36_04990"/>
<dbReference type="OrthoDB" id="9789152at2"/>
<keyword evidence="2 4" id="KW-0233">DNA recombination</keyword>
<dbReference type="InterPro" id="IPR022572">
    <property type="entry name" value="DNA_rep/recomb_RecO_N"/>
</dbReference>
<comment type="caution">
    <text evidence="6">The sequence shown here is derived from an EMBL/GenBank/DDBJ whole genome shotgun (WGS) entry which is preliminary data.</text>
</comment>
<keyword evidence="7" id="KW-1185">Reference proteome</keyword>
<evidence type="ECO:0000256" key="1">
    <source>
        <dbReference type="ARBA" id="ARBA00022763"/>
    </source>
</evidence>
<dbReference type="Pfam" id="PF02565">
    <property type="entry name" value="RecO_C"/>
    <property type="match status" value="1"/>
</dbReference>
<dbReference type="Gene3D" id="2.40.50.140">
    <property type="entry name" value="Nucleic acid-binding proteins"/>
    <property type="match status" value="1"/>
</dbReference>
<evidence type="ECO:0000313" key="6">
    <source>
        <dbReference type="EMBL" id="KGN98256.1"/>
    </source>
</evidence>
<comment type="similarity">
    <text evidence="4">Belongs to the RecO family.</text>
</comment>
<comment type="function">
    <text evidence="4">Involved in DNA repair and RecF pathway recombination.</text>
</comment>
<dbReference type="InterPro" id="IPR012340">
    <property type="entry name" value="NA-bd_OB-fold"/>
</dbReference>
<dbReference type="PANTHER" id="PTHR33991">
    <property type="entry name" value="DNA REPAIR PROTEIN RECO"/>
    <property type="match status" value="1"/>
</dbReference>
<name>A0A0A2G4T4_9PORP</name>
<dbReference type="InterPro" id="IPR037278">
    <property type="entry name" value="ARFGAP/RecO"/>
</dbReference>
<accession>A0A0A2G4T4</accession>
<evidence type="ECO:0000259" key="5">
    <source>
        <dbReference type="Pfam" id="PF11967"/>
    </source>
</evidence>
<gene>
    <name evidence="4" type="primary">recO</name>
    <name evidence="6" type="ORF">HQ36_04990</name>
</gene>
<organism evidence="6 7">
    <name type="scientific">Porphyromonas gingivicanis</name>
    <dbReference type="NCBI Taxonomy" id="266762"/>
    <lineage>
        <taxon>Bacteria</taxon>
        <taxon>Pseudomonadati</taxon>
        <taxon>Bacteroidota</taxon>
        <taxon>Bacteroidia</taxon>
        <taxon>Bacteroidales</taxon>
        <taxon>Porphyromonadaceae</taxon>
        <taxon>Porphyromonas</taxon>
    </lineage>
</organism>
<dbReference type="RefSeq" id="WP_036883832.1">
    <property type="nucleotide sequence ID" value="NZ_JQZW01000008.1"/>
</dbReference>
<dbReference type="GO" id="GO:0006310">
    <property type="term" value="P:DNA recombination"/>
    <property type="evidence" value="ECO:0007669"/>
    <property type="project" value="UniProtKB-UniRule"/>
</dbReference>
<dbReference type="Proteomes" id="UP000030134">
    <property type="component" value="Unassembled WGS sequence"/>
</dbReference>
<evidence type="ECO:0000313" key="7">
    <source>
        <dbReference type="Proteomes" id="UP000030134"/>
    </source>
</evidence>
<keyword evidence="1 4" id="KW-0227">DNA damage</keyword>
<evidence type="ECO:0000256" key="2">
    <source>
        <dbReference type="ARBA" id="ARBA00023172"/>
    </source>
</evidence>
<evidence type="ECO:0000256" key="3">
    <source>
        <dbReference type="ARBA" id="ARBA00023204"/>
    </source>
</evidence>
<dbReference type="GO" id="GO:0043590">
    <property type="term" value="C:bacterial nucleoid"/>
    <property type="evidence" value="ECO:0007669"/>
    <property type="project" value="TreeGrafter"/>
</dbReference>
<evidence type="ECO:0000256" key="4">
    <source>
        <dbReference type="HAMAP-Rule" id="MF_00201"/>
    </source>
</evidence>
<proteinExistence type="inferred from homology"/>
<dbReference type="eggNOG" id="COG1381">
    <property type="taxonomic scope" value="Bacteria"/>
</dbReference>
<protein>
    <recommendedName>
        <fullName evidence="4">DNA repair protein RecO</fullName>
    </recommendedName>
    <alternativeName>
        <fullName evidence="4">Recombination protein O</fullName>
    </alternativeName>
</protein>
<keyword evidence="3 4" id="KW-0234">DNA repair</keyword>
<dbReference type="GO" id="GO:0006302">
    <property type="term" value="P:double-strand break repair"/>
    <property type="evidence" value="ECO:0007669"/>
    <property type="project" value="TreeGrafter"/>
</dbReference>
<dbReference type="HAMAP" id="MF_00201">
    <property type="entry name" value="RecO"/>
    <property type="match status" value="1"/>
</dbReference>
<dbReference type="PANTHER" id="PTHR33991:SF1">
    <property type="entry name" value="DNA REPAIR PROTEIN RECO"/>
    <property type="match status" value="1"/>
</dbReference>